<dbReference type="EMBL" id="JANKHO010000001">
    <property type="protein sequence ID" value="KAJ3518193.1"/>
    <property type="molecule type" value="Genomic_DNA"/>
</dbReference>
<sequence>MEGIAVQIIDIPEDSPKAQNIEITNCTYIGSYNWLERDTPTILVPGSPPQWLDKPMPYHVPIDKGVICCDRNGLNMPNTILLPLVVAVNKTTEYNNLPPFDWASVDFVLDRNALRKLMRWSNGTAHDFRFDLQLAGEKTVLVNRFPLKVLEEASGFSSRHNFEKQSMQSLPDCSEHYRIVTLKEMNGWKMVVRFEVDAYVPSEDNELAPGARNPDLGIGVDTQFRAMSLSSSNQEPKVLNAQQGGREIPASALVELTTRSALSNTEGNVLNWRDRYSQLLFSETASHFLALHQRGNYERLEKRSITAPEFKNAEEDAQKDIQKLIKVLGLIRNLVIEEGKEGRLSVVCMDKVLSIHKKHGRESCLPDFMMALFESA</sequence>
<accession>A0A9W8N2V0</accession>
<dbReference type="PANTHER" id="PTHR35179:SF2">
    <property type="entry name" value="START DOMAIN-CONTAINING PROTEIN"/>
    <property type="match status" value="1"/>
</dbReference>
<dbReference type="AlphaFoldDB" id="A0A9W8N2V0"/>
<proteinExistence type="predicted"/>
<evidence type="ECO:0000313" key="1">
    <source>
        <dbReference type="EMBL" id="KAJ3518193.1"/>
    </source>
</evidence>
<keyword evidence="2" id="KW-1185">Reference proteome</keyword>
<protein>
    <submittedName>
        <fullName evidence="1">Uncharacterized protein</fullName>
    </submittedName>
</protein>
<reference evidence="1" key="1">
    <citation type="submission" date="2022-07" db="EMBL/GenBank/DDBJ databases">
        <title>Genome Sequence of Agrocybe chaxingu.</title>
        <authorList>
            <person name="Buettner E."/>
        </authorList>
    </citation>
    <scope>NUCLEOTIDE SEQUENCE</scope>
    <source>
        <strain evidence="1">MP-N11</strain>
    </source>
</reference>
<gene>
    <name evidence="1" type="ORF">NLJ89_g38</name>
</gene>
<dbReference type="PANTHER" id="PTHR35179">
    <property type="entry name" value="PROTEIN CBG02620"/>
    <property type="match status" value="1"/>
</dbReference>
<comment type="caution">
    <text evidence="1">The sequence shown here is derived from an EMBL/GenBank/DDBJ whole genome shotgun (WGS) entry which is preliminary data.</text>
</comment>
<dbReference type="Proteomes" id="UP001148786">
    <property type="component" value="Unassembled WGS sequence"/>
</dbReference>
<organism evidence="1 2">
    <name type="scientific">Agrocybe chaxingu</name>
    <dbReference type="NCBI Taxonomy" id="84603"/>
    <lineage>
        <taxon>Eukaryota</taxon>
        <taxon>Fungi</taxon>
        <taxon>Dikarya</taxon>
        <taxon>Basidiomycota</taxon>
        <taxon>Agaricomycotina</taxon>
        <taxon>Agaricomycetes</taxon>
        <taxon>Agaricomycetidae</taxon>
        <taxon>Agaricales</taxon>
        <taxon>Agaricineae</taxon>
        <taxon>Strophariaceae</taxon>
        <taxon>Agrocybe</taxon>
    </lineage>
</organism>
<name>A0A9W8N2V0_9AGAR</name>
<dbReference type="OrthoDB" id="420564at2759"/>
<evidence type="ECO:0000313" key="2">
    <source>
        <dbReference type="Proteomes" id="UP001148786"/>
    </source>
</evidence>